<evidence type="ECO:0000313" key="4">
    <source>
        <dbReference type="Proteomes" id="UP000185678"/>
    </source>
</evidence>
<evidence type="ECO:0000256" key="1">
    <source>
        <dbReference type="SAM" id="MobiDB-lite"/>
    </source>
</evidence>
<feature type="chain" id="PRO_5012388007" description="YD repeat-containing protein" evidence="2">
    <location>
        <begin position="31"/>
        <end position="1187"/>
    </location>
</feature>
<gene>
    <name evidence="3" type="ORF">SAMN05421779_104117</name>
</gene>
<evidence type="ECO:0000313" key="3">
    <source>
        <dbReference type="EMBL" id="SIS85360.1"/>
    </source>
</evidence>
<dbReference type="EMBL" id="FTOA01000004">
    <property type="protein sequence ID" value="SIS85360.1"/>
    <property type="molecule type" value="Genomic_DNA"/>
</dbReference>
<feature type="compositionally biased region" description="Low complexity" evidence="1">
    <location>
        <begin position="202"/>
        <end position="223"/>
    </location>
</feature>
<organism evidence="3 4">
    <name type="scientific">Insolitispirillum peregrinum</name>
    <dbReference type="NCBI Taxonomy" id="80876"/>
    <lineage>
        <taxon>Bacteria</taxon>
        <taxon>Pseudomonadati</taxon>
        <taxon>Pseudomonadota</taxon>
        <taxon>Alphaproteobacteria</taxon>
        <taxon>Rhodospirillales</taxon>
        <taxon>Novispirillaceae</taxon>
        <taxon>Insolitispirillum</taxon>
    </lineage>
</organism>
<dbReference type="OrthoDB" id="7669659at2"/>
<keyword evidence="4" id="KW-1185">Reference proteome</keyword>
<keyword evidence="2" id="KW-0732">Signal</keyword>
<reference evidence="3 4" key="1">
    <citation type="submission" date="2017-01" db="EMBL/GenBank/DDBJ databases">
        <authorList>
            <person name="Mah S.A."/>
            <person name="Swanson W.J."/>
            <person name="Moy G.W."/>
            <person name="Vacquier V.D."/>
        </authorList>
    </citation>
    <scope>NUCLEOTIDE SEQUENCE [LARGE SCALE GENOMIC DNA]</scope>
    <source>
        <strain evidence="3 4">DSM 11589</strain>
    </source>
</reference>
<evidence type="ECO:0000256" key="2">
    <source>
        <dbReference type="SAM" id="SignalP"/>
    </source>
</evidence>
<proteinExistence type="predicted"/>
<dbReference type="RefSeq" id="WP_076400573.1">
    <property type="nucleotide sequence ID" value="NZ_FTOA01000004.1"/>
</dbReference>
<feature type="signal peptide" evidence="2">
    <location>
        <begin position="1"/>
        <end position="30"/>
    </location>
</feature>
<evidence type="ECO:0008006" key="5">
    <source>
        <dbReference type="Google" id="ProtNLM"/>
    </source>
</evidence>
<name>A0A1N7MH52_9PROT</name>
<protein>
    <recommendedName>
        <fullName evidence="5">YD repeat-containing protein</fullName>
    </recommendedName>
</protein>
<dbReference type="Proteomes" id="UP000185678">
    <property type="component" value="Unassembled WGS sequence"/>
</dbReference>
<dbReference type="STRING" id="80876.SAMN05421779_104117"/>
<sequence length="1187" mass="125671">MRIKRLFHGCTAAVLVLGAFALTRTAPTFAQAVAVQPSVVTGAITSATGTPAATPDPAALAEAETVVVPVVPQAQTPLPADTALPVKFTLGKAAIDGIDPKLTEGVTFEGYARKVLVPVNDGSTPIGQVLVTAVSKEERVEAIDTEGLSSQFKVDDSQQDSLWPDSPVEVKGSRAALIAALQRLAGEPAEETADEKAKVDGENGTSGSDGNSGAASNAAQNDDLANYKAPDATPATSSEKDPVTSVTLTTEGCQIRVDEAQGIAIQQSRTETSEDGVVTDRGTCSDGDKRYSLQKNYSACGDTLSIATLTATANYQAYYVDDGGTSHPVGNCQPDASTTFTISEDGSACAPTIDLSAGTVTPNTALVYTDRSGKSVQVRGCQPSSSKTSLSLIQSYGSCPDKVDLNALTVTRQYRYTYKDANGSLQTVGDCTPGTSTLPVSRSYDGCSEKVNSSAGTVTRQYRLVYTDAEGLLHSLSDCRTDGDSAVALKKSHDACQDEVDLAARTARRRYQQVYTDASGTLHAVSDCTTDTEAAVMAITEDTTACPAQYDLDKELALPQAVLKYTPASGKTVQVRGCAAATDSSAQPLTRSFEACTPLVDTGKQTVTARYQLIHQVDGAQRVVSDCRADSSSTKALVKSYDGCPAVIDLTAMTATRRYTLGYTDAKGVRQTVGDCTADPTQTMMITESVESCPVVVDLPGRKVLVQSLLSYDDADGRTVQVRGCAPGSQTLDITAFYGACTDQVDLASAQAWRRFQWGYLDAKGVQHTVSDCTVDTTSVFAITENTAACPVSIELDARRAVIQAVRSYKDASGKTVQVADCAPSTTKAALPMSQQVAGCSLRHDFTARKSEELGMWVYTLDGQSYQATPCLPTGRTFDHTTVTSANGAYICQPIIVGASVTVQGRERITVDGVQQYITDCAPVAGSSQSLQSTTDGCMDVASWSHDIAGSVSYGQERFYYLRPNGQREYVSDCQTSSTRYAHNHSQSGYENHDASLYAYPLTTISIKVNGIDRVIAVNQVLPGAQQLPYADAGRMNQGTGEYSYEGCAKYEDTVQVVAWQRPDGSTYSQPVGPGPLTSLGDVCTYIRPVTRESWVPQFSNGSIAAGSGYNAGIAGSCPFKATRTVLREDGVVVSRTEATKAASSTLITTPAGFNGDGQPQYSYEYRCYTSSANETVIAAWLVQLGW</sequence>
<feature type="region of interest" description="Disordered" evidence="1">
    <location>
        <begin position="186"/>
        <end position="247"/>
    </location>
</feature>
<accession>A0A1N7MH52</accession>
<dbReference type="AlphaFoldDB" id="A0A1N7MH52"/>